<comment type="pathway">
    <text evidence="2">Sulfur metabolism; glutathione biosynthesis; glutathione from L-cysteine and L-glutamate: step 2/2.</text>
</comment>
<dbReference type="InterPro" id="IPR014709">
    <property type="entry name" value="Glutathione_synthase_C_euk"/>
</dbReference>
<dbReference type="Gene3D" id="3.30.470.20">
    <property type="entry name" value="ATP-grasp fold, B domain"/>
    <property type="match status" value="1"/>
</dbReference>
<dbReference type="InterPro" id="IPR004887">
    <property type="entry name" value="GSH_synth_subst-bd"/>
</dbReference>
<dbReference type="InterPro" id="IPR014042">
    <property type="entry name" value="Glutathione_synthase_a-hlx"/>
</dbReference>
<dbReference type="EMBL" id="SGPL01000003">
    <property type="protein sequence ID" value="THH21404.1"/>
    <property type="molecule type" value="Genomic_DNA"/>
</dbReference>
<keyword evidence="16" id="KW-1185">Reference proteome</keyword>
<feature type="domain" description="Glycoside hydrolase 131 catalytic N-terminal" evidence="14">
    <location>
        <begin position="576"/>
        <end position="830"/>
    </location>
</feature>
<evidence type="ECO:0000259" key="14">
    <source>
        <dbReference type="Pfam" id="PF18271"/>
    </source>
</evidence>
<dbReference type="Gene3D" id="2.60.120.1160">
    <property type="match status" value="1"/>
</dbReference>
<comment type="cofactor">
    <cofactor evidence="1">
        <name>Mg(2+)</name>
        <dbReference type="ChEBI" id="CHEBI:18420"/>
    </cofactor>
</comment>
<keyword evidence="11" id="KW-0460">Magnesium</keyword>
<evidence type="ECO:0000259" key="13">
    <source>
        <dbReference type="Pfam" id="PF03199"/>
    </source>
</evidence>
<dbReference type="AlphaFoldDB" id="A0A4S4M7V3"/>
<evidence type="ECO:0000313" key="15">
    <source>
        <dbReference type="EMBL" id="THH21404.1"/>
    </source>
</evidence>
<dbReference type="SUPFAM" id="SSF52440">
    <property type="entry name" value="PreATP-grasp domain"/>
    <property type="match status" value="1"/>
</dbReference>
<keyword evidence="10" id="KW-0067">ATP-binding</keyword>
<reference evidence="15 16" key="1">
    <citation type="submission" date="2019-02" db="EMBL/GenBank/DDBJ databases">
        <title>Genome sequencing of the rare red list fungi Bondarzewia mesenterica.</title>
        <authorList>
            <person name="Buettner E."/>
            <person name="Kellner H."/>
        </authorList>
    </citation>
    <scope>NUCLEOTIDE SEQUENCE [LARGE SCALE GENOMIC DNA]</scope>
    <source>
        <strain evidence="15 16">DSM 108281</strain>
    </source>
</reference>
<dbReference type="Proteomes" id="UP000310158">
    <property type="component" value="Unassembled WGS sequence"/>
</dbReference>
<evidence type="ECO:0000256" key="10">
    <source>
        <dbReference type="ARBA" id="ARBA00022840"/>
    </source>
</evidence>
<dbReference type="OrthoDB" id="2020073at2759"/>
<protein>
    <recommendedName>
        <fullName evidence="5">glutathione synthase</fullName>
        <ecNumber evidence="5">6.3.2.3</ecNumber>
    </recommendedName>
    <alternativeName>
        <fullName evidence="12">Glutathione synthase</fullName>
    </alternativeName>
</protein>
<comment type="subunit">
    <text evidence="4">Homodimer.</text>
</comment>
<evidence type="ECO:0000256" key="2">
    <source>
        <dbReference type="ARBA" id="ARBA00004965"/>
    </source>
</evidence>
<dbReference type="GO" id="GO:0046872">
    <property type="term" value="F:metal ion binding"/>
    <property type="evidence" value="ECO:0007669"/>
    <property type="project" value="UniProtKB-KW"/>
</dbReference>
<dbReference type="UniPathway" id="UPA00142">
    <property type="reaction ID" value="UER00210"/>
</dbReference>
<dbReference type="NCBIfam" id="TIGR01986">
    <property type="entry name" value="glut_syn_euk"/>
    <property type="match status" value="1"/>
</dbReference>
<dbReference type="InterPro" id="IPR041524">
    <property type="entry name" value="GH131_N"/>
</dbReference>
<feature type="domain" description="Glutathione synthase substrate-binding" evidence="13">
    <location>
        <begin position="220"/>
        <end position="326"/>
    </location>
</feature>
<evidence type="ECO:0000256" key="5">
    <source>
        <dbReference type="ARBA" id="ARBA00012214"/>
    </source>
</evidence>
<dbReference type="Pfam" id="PF18271">
    <property type="entry name" value="GH131_N"/>
    <property type="match status" value="1"/>
</dbReference>
<evidence type="ECO:0000256" key="12">
    <source>
        <dbReference type="ARBA" id="ARBA00030403"/>
    </source>
</evidence>
<evidence type="ECO:0000256" key="6">
    <source>
        <dbReference type="ARBA" id="ARBA00022598"/>
    </source>
</evidence>
<sequence>MMNSFVSWPPELSSTQVEQLTLLATTYSLSHSLLYLPPNTPSSRTPPAPTSAIHAPFSLVPTPIPRRLFDLVKHLQRAYNVLYSRIAMDEAFLDEIMDQGGVAEVDRFTGELWRRWKQLRGEGIVQPLQLGLFRSDYLLHQPSESNSVSIKQVEFNTISSSFGALSQQVASLHKYLLASTNYFNTSPILSPDNLPPNETIAGLVSGLAAAHKAYGVESAYILFVVQLGERNVFDQRLLEYELLEKHSIHVLRRTFRELTSSATLHPTTRALLISSSPSSPQIEISTVYYRAGYTPTDYPTPRTYDTRQLLERSRAIQCPSLALQLAGGKKVQEVLTREGVLERFLRADEGLADVRASWMEMWALDRGDGDGPQREGGGNNVYKAAIPAFLDALPARERAAWIAMRLISPPRGVGGYLVRAGAGEGGTVKSEVVSELGVFGWSLFGAGEVSEEKEVGWLVRTKGEGVDEGGVATGFSVLDSVVLVYVNRLSGWVYSGCAIHTTFGTVEFLSFDPSGHATICSSSCLGDRDIGSSDTRLVRRACAIELDTGRFRLIEWSIPQYDTLLGRNLPPTSLWPDTAEQALLITIDNTSIFTPGSGGPQWGFRRTELIAQGAPLSNRTAFDASIETGVTAFHFSVRTDERRPLNYAHEYQNVFVEPTDGSHVFGLQIGELRTGTYSDLMPTKCTAICVVGILHGSESGTPFNTTPMASSSHSLKLLSHDLSVLFHTPFDPLTWHNFAVIVDWTEHTLRVLYSVGATPLRAVTPIVPNSSATAGADGQGEFHFGLLKLPLLNPKDAPAEQSDVVHYGIQEGTTEALAYSGVFVESVDRGVSVGNGRVIVLDKLT</sequence>
<evidence type="ECO:0000256" key="1">
    <source>
        <dbReference type="ARBA" id="ARBA00001946"/>
    </source>
</evidence>
<evidence type="ECO:0000256" key="7">
    <source>
        <dbReference type="ARBA" id="ARBA00022684"/>
    </source>
</evidence>
<dbReference type="GO" id="GO:0004363">
    <property type="term" value="F:glutathione synthase activity"/>
    <property type="evidence" value="ECO:0007669"/>
    <property type="project" value="UniProtKB-EC"/>
</dbReference>
<dbReference type="SUPFAM" id="SSF56059">
    <property type="entry name" value="Glutathione synthetase ATP-binding domain-like"/>
    <property type="match status" value="1"/>
</dbReference>
<dbReference type="Gene3D" id="3.30.1490.80">
    <property type="match status" value="1"/>
</dbReference>
<accession>A0A4S4M7V3</accession>
<proteinExistence type="inferred from homology"/>
<dbReference type="GO" id="GO:0005829">
    <property type="term" value="C:cytosol"/>
    <property type="evidence" value="ECO:0007669"/>
    <property type="project" value="TreeGrafter"/>
</dbReference>
<dbReference type="FunFam" id="3.40.50.1760:FF:000001">
    <property type="entry name" value="Glutathione synthetase"/>
    <property type="match status" value="1"/>
</dbReference>
<evidence type="ECO:0000256" key="11">
    <source>
        <dbReference type="ARBA" id="ARBA00022842"/>
    </source>
</evidence>
<evidence type="ECO:0000256" key="3">
    <source>
        <dbReference type="ARBA" id="ARBA00010385"/>
    </source>
</evidence>
<dbReference type="InterPro" id="IPR014049">
    <property type="entry name" value="Glutathione_synthase_N_euk"/>
</dbReference>
<dbReference type="Gene3D" id="3.30.1490.50">
    <property type="match status" value="1"/>
</dbReference>
<comment type="similarity">
    <text evidence="3">Belongs to the eukaryotic GSH synthase family.</text>
</comment>
<keyword evidence="8" id="KW-0479">Metal-binding</keyword>
<dbReference type="InterPro" id="IPR037013">
    <property type="entry name" value="GSH-S_sub-bd_sf"/>
</dbReference>
<dbReference type="InterPro" id="IPR016185">
    <property type="entry name" value="PreATP-grasp_dom_sf"/>
</dbReference>
<dbReference type="Gene3D" id="1.10.1080.10">
    <property type="entry name" value="Glutathione Synthetase, Chain A, domain 3"/>
    <property type="match status" value="1"/>
</dbReference>
<gene>
    <name evidence="15" type="ORF">EW146_g161</name>
</gene>
<organism evidence="15 16">
    <name type="scientific">Bondarzewia mesenterica</name>
    <dbReference type="NCBI Taxonomy" id="1095465"/>
    <lineage>
        <taxon>Eukaryota</taxon>
        <taxon>Fungi</taxon>
        <taxon>Dikarya</taxon>
        <taxon>Basidiomycota</taxon>
        <taxon>Agaricomycotina</taxon>
        <taxon>Agaricomycetes</taxon>
        <taxon>Russulales</taxon>
        <taxon>Bondarzewiaceae</taxon>
        <taxon>Bondarzewia</taxon>
    </lineage>
</organism>
<dbReference type="InterPro" id="IPR005615">
    <property type="entry name" value="Glutathione_synthase"/>
</dbReference>
<dbReference type="Pfam" id="PF03199">
    <property type="entry name" value="GSH_synthase"/>
    <property type="match status" value="1"/>
</dbReference>
<dbReference type="GO" id="GO:0043295">
    <property type="term" value="F:glutathione binding"/>
    <property type="evidence" value="ECO:0007669"/>
    <property type="project" value="TreeGrafter"/>
</dbReference>
<keyword evidence="9" id="KW-0547">Nucleotide-binding</keyword>
<dbReference type="PANTHER" id="PTHR11130">
    <property type="entry name" value="GLUTATHIONE SYNTHETASE"/>
    <property type="match status" value="1"/>
</dbReference>
<dbReference type="Gene3D" id="3.40.50.1760">
    <property type="entry name" value="Glutathione synthase, substrate-binding domain superfamily, eukaryotic"/>
    <property type="match status" value="1"/>
</dbReference>
<comment type="caution">
    <text evidence="15">The sequence shown here is derived from an EMBL/GenBank/DDBJ whole genome shotgun (WGS) entry which is preliminary data.</text>
</comment>
<dbReference type="GO" id="GO:0005524">
    <property type="term" value="F:ATP binding"/>
    <property type="evidence" value="ECO:0007669"/>
    <property type="project" value="UniProtKB-KW"/>
</dbReference>
<evidence type="ECO:0000313" key="16">
    <source>
        <dbReference type="Proteomes" id="UP000310158"/>
    </source>
</evidence>
<dbReference type="Pfam" id="PF03917">
    <property type="entry name" value="GSH_synth_ATP"/>
    <property type="match status" value="1"/>
</dbReference>
<keyword evidence="6" id="KW-0436">Ligase</keyword>
<evidence type="ECO:0000256" key="9">
    <source>
        <dbReference type="ARBA" id="ARBA00022741"/>
    </source>
</evidence>
<dbReference type="EC" id="6.3.2.3" evidence="5"/>
<evidence type="ECO:0000256" key="8">
    <source>
        <dbReference type="ARBA" id="ARBA00022723"/>
    </source>
</evidence>
<name>A0A4S4M7V3_9AGAM</name>
<dbReference type="PANTHER" id="PTHR11130:SF0">
    <property type="entry name" value="GLUTATHIONE SYNTHETASE"/>
    <property type="match status" value="1"/>
</dbReference>
<keyword evidence="7" id="KW-0317">Glutathione biosynthesis</keyword>
<evidence type="ECO:0000256" key="4">
    <source>
        <dbReference type="ARBA" id="ARBA00011738"/>
    </source>
</evidence>